<dbReference type="Proteomes" id="UP000504607">
    <property type="component" value="Chromosome 13"/>
</dbReference>
<dbReference type="InterPro" id="IPR045074">
    <property type="entry name" value="GST_C_Tau"/>
</dbReference>
<keyword evidence="5 8" id="KW-0378">Hydrolase</keyword>
<dbReference type="PROSITE" id="PS01182">
    <property type="entry name" value="GLYCOSYL_HYDROL_F35"/>
    <property type="match status" value="1"/>
</dbReference>
<sequence length="635" mass="71374">MVRAAAWRKLFLFLVLLLPLCSAADVTYDHRALVINGARRVLISGSIHYPRSTPEMWAGLIDNAKNGGLDVIETYVFWNLHEPVQSQYDFEGRKDLVRFVKTVAEAGLYVHLRIGPYVCAEWNYGGFPLWLHFIPGIKFRTDNEPFKTEMQRFTAKIVDMMKQEKLYASQGGPIILSQIENEYGNIDAAYGSAAKSYINWSASMATSLDTGVPWVMCQQSDAPDPIINTCNGFYCDSFTPNSDKKPKIWTEAWSGWFLSFGGRAPYRPVEDLAFAVARFFQRGGTFQNYYMYHGGTNFGRTSGGPFIATSYDYDAPIDEYGIIRQPKWGHLRDLHKAIKLCEAALIATDPTYTSLGPNLEAHVYKGGSGVCAAFLANIGTQSDATVTFNGKRAFGDHWVQAARKMAEAKEVKLYGHWSSPYSVMVQYALKLKGVVYEYVEEDLQNKSESLLELNPVYKKVPVLVVDGKPIAESLVILEFIEEMWKEPPFLLPEDPYKKAKVRFWADFFYQKLVPAFYAIMRSEGEAQERTTKEFTEHLTTLENGIQKDLPSEGPFINGEKPGLLDVIVGSASGAFRVVADLVGMEPLEREKVPLLHSSVASFLDLEVTKDIVVPHEKVINRVRAMREKALASAPK</sequence>
<dbReference type="SUPFAM" id="SSF51445">
    <property type="entry name" value="(Trans)glycosidases"/>
    <property type="match status" value="1"/>
</dbReference>
<evidence type="ECO:0000259" key="12">
    <source>
        <dbReference type="PROSITE" id="PS50405"/>
    </source>
</evidence>
<evidence type="ECO:0000313" key="13">
    <source>
        <dbReference type="Proteomes" id="UP000504607"/>
    </source>
</evidence>
<evidence type="ECO:0000256" key="5">
    <source>
        <dbReference type="ARBA" id="ARBA00022801"/>
    </source>
</evidence>
<dbReference type="GO" id="GO:0006749">
    <property type="term" value="P:glutathione metabolic process"/>
    <property type="evidence" value="ECO:0007669"/>
    <property type="project" value="InterPro"/>
</dbReference>
<dbReference type="PRINTS" id="PR00742">
    <property type="entry name" value="GLHYDRLASE35"/>
</dbReference>
<accession>A0A6I9SCH6</accession>
<dbReference type="InterPro" id="IPR036249">
    <property type="entry name" value="Thioredoxin-like_sf"/>
</dbReference>
<dbReference type="CDD" id="cd03185">
    <property type="entry name" value="GST_C_Tau"/>
    <property type="match status" value="1"/>
</dbReference>
<evidence type="ECO:0000256" key="4">
    <source>
        <dbReference type="ARBA" id="ARBA00022729"/>
    </source>
</evidence>
<dbReference type="InterPro" id="IPR001944">
    <property type="entry name" value="Glycoside_Hdrlase_35"/>
</dbReference>
<reference evidence="14" key="1">
    <citation type="submission" date="2025-08" db="UniProtKB">
        <authorList>
            <consortium name="RefSeq"/>
        </authorList>
    </citation>
    <scope>IDENTIFICATION</scope>
</reference>
<dbReference type="GO" id="GO:0004565">
    <property type="term" value="F:beta-galactosidase activity"/>
    <property type="evidence" value="ECO:0007669"/>
    <property type="project" value="UniProtKB-EC"/>
</dbReference>
<evidence type="ECO:0000256" key="10">
    <source>
        <dbReference type="SAM" id="SignalP"/>
    </source>
</evidence>
<dbReference type="SUPFAM" id="SSF47616">
    <property type="entry name" value="GST C-terminal domain-like"/>
    <property type="match status" value="1"/>
</dbReference>
<feature type="domain" description="GST N-terminal" evidence="11">
    <location>
        <begin position="409"/>
        <end position="488"/>
    </location>
</feature>
<keyword evidence="6 8" id="KW-0326">Glycosidase</keyword>
<comment type="similarity">
    <text evidence="2 9">Belongs to the glycosyl hydrolase 35 family.</text>
</comment>
<dbReference type="RefSeq" id="XP_010937141.2">
    <property type="nucleotide sequence ID" value="XM_010938839.2"/>
</dbReference>
<dbReference type="AlphaFoldDB" id="A0A6I9SCH6"/>
<evidence type="ECO:0000256" key="7">
    <source>
        <dbReference type="ARBA" id="ARBA00047960"/>
    </source>
</evidence>
<dbReference type="Gene3D" id="3.40.30.10">
    <property type="entry name" value="Glutaredoxin"/>
    <property type="match status" value="1"/>
</dbReference>
<dbReference type="CDD" id="cd03058">
    <property type="entry name" value="GST_N_Tau"/>
    <property type="match status" value="1"/>
</dbReference>
<gene>
    <name evidence="14" type="primary">LOC105056588</name>
</gene>
<dbReference type="InterPro" id="IPR004045">
    <property type="entry name" value="Glutathione_S-Trfase_N"/>
</dbReference>
<dbReference type="InterPro" id="IPR045073">
    <property type="entry name" value="Omega/Tau-like"/>
</dbReference>
<dbReference type="PROSITE" id="PS50404">
    <property type="entry name" value="GST_NTER"/>
    <property type="match status" value="1"/>
</dbReference>
<dbReference type="InterPro" id="IPR019801">
    <property type="entry name" value="Glyco_hydro_35_CS"/>
</dbReference>
<dbReference type="InterPro" id="IPR010987">
    <property type="entry name" value="Glutathione-S-Trfase_C-like"/>
</dbReference>
<dbReference type="InParanoid" id="A0A6I9SCH6"/>
<dbReference type="Pfam" id="PF01301">
    <property type="entry name" value="Glyco_hydro_35"/>
    <property type="match status" value="1"/>
</dbReference>
<evidence type="ECO:0000256" key="8">
    <source>
        <dbReference type="RuleBase" id="RU000675"/>
    </source>
</evidence>
<evidence type="ECO:0000313" key="14">
    <source>
        <dbReference type="RefSeq" id="XP_010937141.2"/>
    </source>
</evidence>
<evidence type="ECO:0000256" key="1">
    <source>
        <dbReference type="ARBA" id="ARBA00001412"/>
    </source>
</evidence>
<dbReference type="GO" id="GO:0005975">
    <property type="term" value="P:carbohydrate metabolic process"/>
    <property type="evidence" value="ECO:0007669"/>
    <property type="project" value="InterPro"/>
</dbReference>
<evidence type="ECO:0000256" key="6">
    <source>
        <dbReference type="ARBA" id="ARBA00023295"/>
    </source>
</evidence>
<dbReference type="OrthoDB" id="1657402at2759"/>
<dbReference type="PANTHER" id="PTHR23421">
    <property type="entry name" value="BETA-GALACTOSIDASE RELATED"/>
    <property type="match status" value="1"/>
</dbReference>
<keyword evidence="4 10" id="KW-0732">Signal</keyword>
<evidence type="ECO:0000259" key="11">
    <source>
        <dbReference type="PROSITE" id="PS50404"/>
    </source>
</evidence>
<comment type="catalytic activity">
    <reaction evidence="7">
        <text>RX + glutathione = an S-substituted glutathione + a halide anion + H(+)</text>
        <dbReference type="Rhea" id="RHEA:16437"/>
        <dbReference type="ChEBI" id="CHEBI:15378"/>
        <dbReference type="ChEBI" id="CHEBI:16042"/>
        <dbReference type="ChEBI" id="CHEBI:17792"/>
        <dbReference type="ChEBI" id="CHEBI:57925"/>
        <dbReference type="ChEBI" id="CHEBI:90779"/>
        <dbReference type="EC" id="2.5.1.18"/>
    </reaction>
</comment>
<evidence type="ECO:0000256" key="3">
    <source>
        <dbReference type="ARBA" id="ARBA00022679"/>
    </source>
</evidence>
<evidence type="ECO:0000256" key="9">
    <source>
        <dbReference type="RuleBase" id="RU003679"/>
    </source>
</evidence>
<dbReference type="KEGG" id="egu:105056588"/>
<feature type="chain" id="PRO_5027009541" description="Beta-galactosidase" evidence="10">
    <location>
        <begin position="24"/>
        <end position="635"/>
    </location>
</feature>
<feature type="domain" description="GST C-terminal" evidence="12">
    <location>
        <begin position="494"/>
        <end position="632"/>
    </location>
</feature>
<dbReference type="FunFam" id="3.20.20.80:FF:000021">
    <property type="entry name" value="Beta-galactosidase"/>
    <property type="match status" value="1"/>
</dbReference>
<keyword evidence="13" id="KW-1185">Reference proteome</keyword>
<dbReference type="Gene3D" id="1.20.1050.10">
    <property type="match status" value="1"/>
</dbReference>
<dbReference type="SFLD" id="SFLDS00019">
    <property type="entry name" value="Glutathione_Transferase_(cytos"/>
    <property type="match status" value="1"/>
</dbReference>
<dbReference type="InterPro" id="IPR031330">
    <property type="entry name" value="Gly_Hdrlase_35_cat"/>
</dbReference>
<protein>
    <recommendedName>
        <fullName evidence="8">Beta-galactosidase</fullName>
        <ecNumber evidence="8">3.2.1.23</ecNumber>
    </recommendedName>
</protein>
<keyword evidence="3" id="KW-0808">Transferase</keyword>
<organism evidence="13 14">
    <name type="scientific">Elaeis guineensis var. tenera</name>
    <name type="common">Oil palm</name>
    <dbReference type="NCBI Taxonomy" id="51953"/>
    <lineage>
        <taxon>Eukaryota</taxon>
        <taxon>Viridiplantae</taxon>
        <taxon>Streptophyta</taxon>
        <taxon>Embryophyta</taxon>
        <taxon>Tracheophyta</taxon>
        <taxon>Spermatophyta</taxon>
        <taxon>Magnoliopsida</taxon>
        <taxon>Liliopsida</taxon>
        <taxon>Arecaceae</taxon>
        <taxon>Arecoideae</taxon>
        <taxon>Cocoseae</taxon>
        <taxon>Elaeidinae</taxon>
        <taxon>Elaeis</taxon>
    </lineage>
</organism>
<dbReference type="Pfam" id="PF02798">
    <property type="entry name" value="GST_N"/>
    <property type="match status" value="1"/>
</dbReference>
<dbReference type="PROSITE" id="PS51354">
    <property type="entry name" value="GLUTAREDOXIN_2"/>
    <property type="match status" value="1"/>
</dbReference>
<dbReference type="InterPro" id="IPR017853">
    <property type="entry name" value="GH"/>
</dbReference>
<dbReference type="GO" id="GO:0004364">
    <property type="term" value="F:glutathione transferase activity"/>
    <property type="evidence" value="ECO:0007669"/>
    <property type="project" value="UniProtKB-EC"/>
</dbReference>
<dbReference type="SFLD" id="SFLDG01152">
    <property type="entry name" value="Main.3:_Omega-_and_Tau-like"/>
    <property type="match status" value="1"/>
</dbReference>
<dbReference type="PROSITE" id="PS50405">
    <property type="entry name" value="GST_CTER"/>
    <property type="match status" value="1"/>
</dbReference>
<dbReference type="SUPFAM" id="SSF52833">
    <property type="entry name" value="Thioredoxin-like"/>
    <property type="match status" value="1"/>
</dbReference>
<dbReference type="FunFam" id="2.60.120.260:FF:000142">
    <property type="entry name" value="Beta-galactosidase"/>
    <property type="match status" value="1"/>
</dbReference>
<proteinExistence type="inferred from homology"/>
<feature type="signal peptide" evidence="10">
    <location>
        <begin position="1"/>
        <end position="23"/>
    </location>
</feature>
<dbReference type="Gene3D" id="3.20.20.80">
    <property type="entry name" value="Glycosidases"/>
    <property type="match status" value="1"/>
</dbReference>
<dbReference type="GeneID" id="105056588"/>
<dbReference type="InterPro" id="IPR040079">
    <property type="entry name" value="Glutathione_S-Trfase"/>
</dbReference>
<dbReference type="EC" id="3.2.1.23" evidence="8"/>
<name>A0A6I9SCH6_ELAGV</name>
<evidence type="ECO:0000256" key="2">
    <source>
        <dbReference type="ARBA" id="ARBA00009809"/>
    </source>
</evidence>
<comment type="catalytic activity">
    <reaction evidence="1 8">
        <text>Hydrolysis of terminal non-reducing beta-D-galactose residues in beta-D-galactosides.</text>
        <dbReference type="EC" id="3.2.1.23"/>
    </reaction>
</comment>
<dbReference type="InterPro" id="IPR036282">
    <property type="entry name" value="Glutathione-S-Trfase_C_sf"/>
</dbReference>
<dbReference type="SFLD" id="SFLDG00358">
    <property type="entry name" value="Main_(cytGST)"/>
    <property type="match status" value="1"/>
</dbReference>